<gene>
    <name evidence="1" type="ORF">GA0074692_1290</name>
</gene>
<keyword evidence="2" id="KW-1185">Reference proteome</keyword>
<proteinExistence type="predicted"/>
<evidence type="ECO:0000313" key="2">
    <source>
        <dbReference type="Proteomes" id="UP000198959"/>
    </source>
</evidence>
<reference evidence="2" key="1">
    <citation type="submission" date="2016-06" db="EMBL/GenBank/DDBJ databases">
        <authorList>
            <person name="Varghese N."/>
            <person name="Submissions Spin"/>
        </authorList>
    </citation>
    <scope>NUCLEOTIDE SEQUENCE [LARGE SCALE GENOMIC DNA]</scope>
    <source>
        <strain evidence="2">DSM 43817</strain>
    </source>
</reference>
<dbReference type="Proteomes" id="UP000198959">
    <property type="component" value="Unassembled WGS sequence"/>
</dbReference>
<organism evidence="1 2">
    <name type="scientific">Micromonospora pallida</name>
    <dbReference type="NCBI Taxonomy" id="145854"/>
    <lineage>
        <taxon>Bacteria</taxon>
        <taxon>Bacillati</taxon>
        <taxon>Actinomycetota</taxon>
        <taxon>Actinomycetes</taxon>
        <taxon>Micromonosporales</taxon>
        <taxon>Micromonosporaceae</taxon>
        <taxon>Micromonospora</taxon>
    </lineage>
</organism>
<dbReference type="AlphaFoldDB" id="A0A1C6RXY4"/>
<dbReference type="EMBL" id="FMHW01000002">
    <property type="protein sequence ID" value="SCL21934.1"/>
    <property type="molecule type" value="Genomic_DNA"/>
</dbReference>
<name>A0A1C6RXY4_9ACTN</name>
<dbReference type="RefSeq" id="WP_091640346.1">
    <property type="nucleotide sequence ID" value="NZ_FMHW01000002.1"/>
</dbReference>
<protein>
    <submittedName>
        <fullName evidence="1">Uncharacterized protein</fullName>
    </submittedName>
</protein>
<dbReference type="STRING" id="145854.GA0074692_1290"/>
<sequence>MAQRLLALAWTGCGCPKDILARVETDTRGLDRYLGVGPDVSLTIPAALLQRTWSVLEPWLPADERPSVGRDGSAYVITDLTTEVVAALRQVPPIRAEILIHEHPLPNDLADTILAAVATDRASISWDVCWPGNHTRTGFQLAINGVELWHTPAPPGHSLYVHVHPARPDLAYDLAAAVGGQVLGEPALGW</sequence>
<dbReference type="OrthoDB" id="3373781at2"/>
<dbReference type="PROSITE" id="PS51257">
    <property type="entry name" value="PROKAR_LIPOPROTEIN"/>
    <property type="match status" value="1"/>
</dbReference>
<accession>A0A1C6RXY4</accession>
<evidence type="ECO:0000313" key="1">
    <source>
        <dbReference type="EMBL" id="SCL21934.1"/>
    </source>
</evidence>